<dbReference type="Gene3D" id="2.130.10.10">
    <property type="entry name" value="YVTN repeat-like/Quinoprotein amine dehydrogenase"/>
    <property type="match status" value="1"/>
</dbReference>
<keyword evidence="5" id="KW-0175">Coiled coil</keyword>
<evidence type="ECO:0000256" key="5">
    <source>
        <dbReference type="SAM" id="Coils"/>
    </source>
</evidence>
<keyword evidence="2" id="KW-0677">Repeat</keyword>
<proteinExistence type="predicted"/>
<name>A0AA40F962_9PEZI</name>
<dbReference type="AlphaFoldDB" id="A0AA40F962"/>
<sequence>MNGNPVSYTSWNWSVASRDLSAQRATGQPCWPSLEPAARKRLCLAPDARDTSPASHGRLRRWRGWLRCGGEEERQKFKGPYIPRRARRLEITQKRVMLEPSGAFPARTTKSSTLPTYLLPDQSVIALATNPEDIRLVSVSEAGSEAIAGDGVNYFVNDVALLEGHEDILMSLDFDWSVGHWVASGAEDNTARLWRVDLANNSDTCYATFTGHIESVGAVALPNVSSQHHQYFPQERKISCLPEGPMKQAMAPTQPPSHVKANKSRQNSNRHSPGREKGHSTLVSPLQTPEASSSSAPIDEMLFPYMGTTHETAQPPIEPSTHQLYQAPTFGPCLGYSLEQDLTNYWGYGQISALPVDQINNLTPALHEPPNPEGPMKRAITWTEPQTQVEANKSRQDSNRHSPARKKGPGPRNREAYRAYHRAVGRRHREKEWKERERLEAATKDLERANANLVTRARALMEERLALREELHQHTWMCNDERIVNYLAATVRPTLVCLLA</sequence>
<dbReference type="Proteomes" id="UP001172155">
    <property type="component" value="Unassembled WGS sequence"/>
</dbReference>
<protein>
    <recommendedName>
        <fullName evidence="9">BZIP domain-containing protein</fullName>
    </recommendedName>
</protein>
<gene>
    <name evidence="7" type="ORF">B0T18DRAFT_16930</name>
</gene>
<dbReference type="InterPro" id="IPR036322">
    <property type="entry name" value="WD40_repeat_dom_sf"/>
</dbReference>
<evidence type="ECO:0000256" key="1">
    <source>
        <dbReference type="ARBA" id="ARBA00022574"/>
    </source>
</evidence>
<dbReference type="PANTHER" id="PTHR19854">
    <property type="entry name" value="TRANSDUCIN BETA-LIKE 3"/>
    <property type="match status" value="1"/>
</dbReference>
<dbReference type="SUPFAM" id="SSF50978">
    <property type="entry name" value="WD40 repeat-like"/>
    <property type="match status" value="1"/>
</dbReference>
<accession>A0AA40F962</accession>
<keyword evidence="1 4" id="KW-0853">WD repeat</keyword>
<dbReference type="PROSITE" id="PS50082">
    <property type="entry name" value="WD_REPEATS_2"/>
    <property type="match status" value="1"/>
</dbReference>
<feature type="region of interest" description="Disordered" evidence="6">
    <location>
        <begin position="245"/>
        <end position="297"/>
    </location>
</feature>
<dbReference type="InterPro" id="IPR001680">
    <property type="entry name" value="WD40_rpt"/>
</dbReference>
<evidence type="ECO:0000256" key="3">
    <source>
        <dbReference type="ARBA" id="ARBA00037338"/>
    </source>
</evidence>
<reference evidence="7" key="1">
    <citation type="submission" date="2023-06" db="EMBL/GenBank/DDBJ databases">
        <title>Genome-scale phylogeny and comparative genomics of the fungal order Sordariales.</title>
        <authorList>
            <consortium name="Lawrence Berkeley National Laboratory"/>
            <person name="Hensen N."/>
            <person name="Bonometti L."/>
            <person name="Westerberg I."/>
            <person name="Brannstrom I.O."/>
            <person name="Guillou S."/>
            <person name="Cros-Aarteil S."/>
            <person name="Calhoun S."/>
            <person name="Haridas S."/>
            <person name="Kuo A."/>
            <person name="Mondo S."/>
            <person name="Pangilinan J."/>
            <person name="Riley R."/>
            <person name="LaButti K."/>
            <person name="Andreopoulos B."/>
            <person name="Lipzen A."/>
            <person name="Chen C."/>
            <person name="Yanf M."/>
            <person name="Daum C."/>
            <person name="Ng V."/>
            <person name="Clum A."/>
            <person name="Steindorff A."/>
            <person name="Ohm R."/>
            <person name="Martin F."/>
            <person name="Silar P."/>
            <person name="Natvig D."/>
            <person name="Lalanne C."/>
            <person name="Gautier V."/>
            <person name="Ament-velasquez S.L."/>
            <person name="Kruys A."/>
            <person name="Hutchinson M.I."/>
            <person name="Powell A.J."/>
            <person name="Barry K."/>
            <person name="Miller A.N."/>
            <person name="Grigoriev I.V."/>
            <person name="Debuchy R."/>
            <person name="Gladieux P."/>
            <person name="Thoren M.H."/>
            <person name="Johannesson H."/>
        </authorList>
    </citation>
    <scope>NUCLEOTIDE SEQUENCE</scope>
    <source>
        <strain evidence="7">SMH3187-1</strain>
    </source>
</reference>
<evidence type="ECO:0008006" key="9">
    <source>
        <dbReference type="Google" id="ProtNLM"/>
    </source>
</evidence>
<evidence type="ECO:0000256" key="2">
    <source>
        <dbReference type="ARBA" id="ARBA00022737"/>
    </source>
</evidence>
<dbReference type="GO" id="GO:0034511">
    <property type="term" value="F:U3 snoRNA binding"/>
    <property type="evidence" value="ECO:0007669"/>
    <property type="project" value="TreeGrafter"/>
</dbReference>
<dbReference type="GO" id="GO:0030686">
    <property type="term" value="C:90S preribosome"/>
    <property type="evidence" value="ECO:0007669"/>
    <property type="project" value="TreeGrafter"/>
</dbReference>
<evidence type="ECO:0000313" key="8">
    <source>
        <dbReference type="Proteomes" id="UP001172155"/>
    </source>
</evidence>
<keyword evidence="8" id="KW-1185">Reference proteome</keyword>
<evidence type="ECO:0000256" key="4">
    <source>
        <dbReference type="PROSITE-ProRule" id="PRU00221"/>
    </source>
</evidence>
<comment type="caution">
    <text evidence="7">The sequence shown here is derived from an EMBL/GenBank/DDBJ whole genome shotgun (WGS) entry which is preliminary data.</text>
</comment>
<dbReference type="GO" id="GO:0000480">
    <property type="term" value="P:endonucleolytic cleavage in 5'-ETS of tricistronic rRNA transcript (SSU-rRNA, 5.8S rRNA, LSU-rRNA)"/>
    <property type="evidence" value="ECO:0007669"/>
    <property type="project" value="TreeGrafter"/>
</dbReference>
<dbReference type="EMBL" id="JAUKUD010000001">
    <property type="protein sequence ID" value="KAK0753518.1"/>
    <property type="molecule type" value="Genomic_DNA"/>
</dbReference>
<dbReference type="PANTHER" id="PTHR19854:SF15">
    <property type="entry name" value="TRANSDUCIN BETA-LIKE PROTEIN 3"/>
    <property type="match status" value="1"/>
</dbReference>
<evidence type="ECO:0000313" key="7">
    <source>
        <dbReference type="EMBL" id="KAK0753518.1"/>
    </source>
</evidence>
<dbReference type="CDD" id="cd14686">
    <property type="entry name" value="bZIP"/>
    <property type="match status" value="1"/>
</dbReference>
<dbReference type="PROSITE" id="PS50294">
    <property type="entry name" value="WD_REPEATS_REGION"/>
    <property type="match status" value="1"/>
</dbReference>
<comment type="function">
    <text evidence="3">Component of the ASTRA complex involved in chromatin remodeling.</text>
</comment>
<dbReference type="InterPro" id="IPR015943">
    <property type="entry name" value="WD40/YVTN_repeat-like_dom_sf"/>
</dbReference>
<feature type="repeat" description="WD" evidence="4">
    <location>
        <begin position="162"/>
        <end position="204"/>
    </location>
</feature>
<dbReference type="GO" id="GO:0000472">
    <property type="term" value="P:endonucleolytic cleavage to generate mature 5'-end of SSU-rRNA from (SSU-rRNA, 5.8S rRNA, LSU-rRNA)"/>
    <property type="evidence" value="ECO:0007669"/>
    <property type="project" value="TreeGrafter"/>
</dbReference>
<feature type="region of interest" description="Disordered" evidence="6">
    <location>
        <begin position="387"/>
        <end position="415"/>
    </location>
</feature>
<dbReference type="GO" id="GO:0005730">
    <property type="term" value="C:nucleolus"/>
    <property type="evidence" value="ECO:0007669"/>
    <property type="project" value="TreeGrafter"/>
</dbReference>
<evidence type="ECO:0000256" key="6">
    <source>
        <dbReference type="SAM" id="MobiDB-lite"/>
    </source>
</evidence>
<feature type="compositionally biased region" description="Polar residues" evidence="6">
    <location>
        <begin position="281"/>
        <end position="296"/>
    </location>
</feature>
<organism evidence="7 8">
    <name type="scientific">Schizothecium vesticola</name>
    <dbReference type="NCBI Taxonomy" id="314040"/>
    <lineage>
        <taxon>Eukaryota</taxon>
        <taxon>Fungi</taxon>
        <taxon>Dikarya</taxon>
        <taxon>Ascomycota</taxon>
        <taxon>Pezizomycotina</taxon>
        <taxon>Sordariomycetes</taxon>
        <taxon>Sordariomycetidae</taxon>
        <taxon>Sordariales</taxon>
        <taxon>Schizotheciaceae</taxon>
        <taxon>Schizothecium</taxon>
    </lineage>
</organism>
<feature type="coiled-coil region" evidence="5">
    <location>
        <begin position="436"/>
        <end position="470"/>
    </location>
</feature>